<dbReference type="Pfam" id="PF18847">
    <property type="entry name" value="LPD29"/>
    <property type="match status" value="1"/>
</dbReference>
<dbReference type="EMBL" id="UINC01012616">
    <property type="protein sequence ID" value="SVA54996.1"/>
    <property type="molecule type" value="Genomic_DNA"/>
</dbReference>
<proteinExistence type="predicted"/>
<dbReference type="AlphaFoldDB" id="A0A381WR50"/>
<evidence type="ECO:0000259" key="1">
    <source>
        <dbReference type="Pfam" id="PF18847"/>
    </source>
</evidence>
<sequence>MAYISTDEVKAVRVALKEHFKNKIKFSVRREHYSSLNVSITSGEINFYDGSLDRKDPWHKEAPAHKFDGHEQINEYYPENYGKHKSLFSEIINIMKTAPGTIEGGREWYDKSDAMVDYFDTAYYTNLSIGKWNKPYEFKGAK</sequence>
<reference evidence="2" key="1">
    <citation type="submission" date="2018-05" db="EMBL/GenBank/DDBJ databases">
        <authorList>
            <person name="Lanie J.A."/>
            <person name="Ng W.-L."/>
            <person name="Kazmierczak K.M."/>
            <person name="Andrzejewski T.M."/>
            <person name="Davidsen T.M."/>
            <person name="Wayne K.J."/>
            <person name="Tettelin H."/>
            <person name="Glass J.I."/>
            <person name="Rusch D."/>
            <person name="Podicherti R."/>
            <person name="Tsui H.-C.T."/>
            <person name="Winkler M.E."/>
        </authorList>
    </citation>
    <scope>NUCLEOTIDE SEQUENCE</scope>
</reference>
<gene>
    <name evidence="2" type="ORF">METZ01_LOCUS107850</name>
</gene>
<feature type="domain" description="Large polyvalent protein associated" evidence="1">
    <location>
        <begin position="5"/>
        <end position="46"/>
    </location>
</feature>
<organism evidence="2">
    <name type="scientific">marine metagenome</name>
    <dbReference type="NCBI Taxonomy" id="408172"/>
    <lineage>
        <taxon>unclassified sequences</taxon>
        <taxon>metagenomes</taxon>
        <taxon>ecological metagenomes</taxon>
    </lineage>
</organism>
<name>A0A381WR50_9ZZZZ</name>
<protein>
    <recommendedName>
        <fullName evidence="1">Large polyvalent protein associated domain-containing protein</fullName>
    </recommendedName>
</protein>
<accession>A0A381WR50</accession>
<evidence type="ECO:0000313" key="2">
    <source>
        <dbReference type="EMBL" id="SVA54996.1"/>
    </source>
</evidence>
<dbReference type="InterPro" id="IPR041311">
    <property type="entry name" value="LPD29"/>
</dbReference>